<dbReference type="InterPro" id="IPR010982">
    <property type="entry name" value="Lambda_DNA-bd_dom_sf"/>
</dbReference>
<feature type="domain" description="HTH cro/C1-type" evidence="2">
    <location>
        <begin position="33"/>
        <end position="72"/>
    </location>
</feature>
<reference evidence="3 4" key="1">
    <citation type="journal article" date="2013" name="ISME J.">
        <title>Comparative genomics of pathogenic lineages of Vibrio nigripulchritudo identifies virulence-associated traits.</title>
        <authorList>
            <person name="Goudenege D."/>
            <person name="Labreuche Y."/>
            <person name="Krin E."/>
            <person name="Ansquer D."/>
            <person name="Mangenot S."/>
            <person name="Calteau A."/>
            <person name="Medigue C."/>
            <person name="Mazel D."/>
            <person name="Polz M.F."/>
            <person name="Le Roux F."/>
        </authorList>
    </citation>
    <scope>NUCLEOTIDE SEQUENCE [LARGE SCALE GENOMIC DNA]</scope>
    <source>
        <strain evidence="3 4">SOn1</strain>
    </source>
</reference>
<evidence type="ECO:0000313" key="4">
    <source>
        <dbReference type="Proteomes" id="UP000018211"/>
    </source>
</evidence>
<dbReference type="InterPro" id="IPR001387">
    <property type="entry name" value="Cro/C1-type_HTH"/>
</dbReference>
<organism evidence="3 4">
    <name type="scientific">Vibrio nigripulchritudo SOn1</name>
    <dbReference type="NCBI Taxonomy" id="1238450"/>
    <lineage>
        <taxon>Bacteria</taxon>
        <taxon>Pseudomonadati</taxon>
        <taxon>Pseudomonadota</taxon>
        <taxon>Gammaproteobacteria</taxon>
        <taxon>Vibrionales</taxon>
        <taxon>Vibrionaceae</taxon>
        <taxon>Vibrio</taxon>
    </lineage>
</organism>
<dbReference type="SUPFAM" id="SSF47413">
    <property type="entry name" value="lambda repressor-like DNA-binding domains"/>
    <property type="match status" value="1"/>
</dbReference>
<proteinExistence type="predicted"/>
<dbReference type="Proteomes" id="UP000018211">
    <property type="component" value="Unassembled WGS sequence"/>
</dbReference>
<evidence type="ECO:0000259" key="2">
    <source>
        <dbReference type="PROSITE" id="PS50943"/>
    </source>
</evidence>
<dbReference type="Gene3D" id="1.10.260.40">
    <property type="entry name" value="lambda repressor-like DNA-binding domains"/>
    <property type="match status" value="1"/>
</dbReference>
<name>A0AAV2W0J2_9VIBR</name>
<dbReference type="RefSeq" id="WP_022614241.1">
    <property type="nucleotide sequence ID" value="NZ_LK391966.1"/>
</dbReference>
<comment type="caution">
    <text evidence="3">The sequence shown here is derived from an EMBL/GenBank/DDBJ whole genome shotgun (WGS) entry which is preliminary data.</text>
</comment>
<accession>A0AAV2W0J2</accession>
<dbReference type="EMBL" id="CAOF01000201">
    <property type="protein sequence ID" value="CCO50374.1"/>
    <property type="molecule type" value="Genomic_DNA"/>
</dbReference>
<gene>
    <name evidence="3" type="ORF">VIBNISOn1_p0211</name>
</gene>
<feature type="region of interest" description="Disordered" evidence="1">
    <location>
        <begin position="95"/>
        <end position="116"/>
    </location>
</feature>
<dbReference type="PROSITE" id="PS50943">
    <property type="entry name" value="HTH_CROC1"/>
    <property type="match status" value="1"/>
</dbReference>
<protein>
    <submittedName>
        <fullName evidence="3">Helix-turn-helix type 3</fullName>
    </submittedName>
</protein>
<evidence type="ECO:0000313" key="3">
    <source>
        <dbReference type="EMBL" id="CCO50374.1"/>
    </source>
</evidence>
<sequence>MIKSNIYTMSDEALSSELGRRIERRRLNHRSPLTQAQLAKKAGISRSTYQNMIEGKSTLINVIKVLRVLDSLEGIESFLPEPGISPVQLLKMKGKVRQRVKPTSTPPQPKEEDLDW</sequence>
<dbReference type="CDD" id="cd00093">
    <property type="entry name" value="HTH_XRE"/>
    <property type="match status" value="1"/>
</dbReference>
<dbReference type="GO" id="GO:0003677">
    <property type="term" value="F:DNA binding"/>
    <property type="evidence" value="ECO:0007669"/>
    <property type="project" value="InterPro"/>
</dbReference>
<evidence type="ECO:0000256" key="1">
    <source>
        <dbReference type="SAM" id="MobiDB-lite"/>
    </source>
</evidence>
<dbReference type="Pfam" id="PF01381">
    <property type="entry name" value="HTH_3"/>
    <property type="match status" value="1"/>
</dbReference>
<dbReference type="AlphaFoldDB" id="A0AAV2W0J2"/>
<dbReference type="SMART" id="SM00530">
    <property type="entry name" value="HTH_XRE"/>
    <property type="match status" value="1"/>
</dbReference>